<gene>
    <name evidence="2" type="ORF">Ari01nite_62110</name>
</gene>
<keyword evidence="1" id="KW-1133">Transmembrane helix</keyword>
<name>A0A919K0P5_9ACTN</name>
<keyword evidence="3" id="KW-1185">Reference proteome</keyword>
<feature type="transmembrane region" description="Helical" evidence="1">
    <location>
        <begin position="59"/>
        <end position="77"/>
    </location>
</feature>
<comment type="caution">
    <text evidence="2">The sequence shown here is derived from an EMBL/GenBank/DDBJ whole genome shotgun (WGS) entry which is preliminary data.</text>
</comment>
<keyword evidence="1" id="KW-0472">Membrane</keyword>
<feature type="transmembrane region" description="Helical" evidence="1">
    <location>
        <begin position="34"/>
        <end position="53"/>
    </location>
</feature>
<keyword evidence="1" id="KW-0812">Transmembrane</keyword>
<evidence type="ECO:0000313" key="3">
    <source>
        <dbReference type="Proteomes" id="UP000636960"/>
    </source>
</evidence>
<accession>A0A919K0P5</accession>
<dbReference type="RefSeq" id="WP_203785759.1">
    <property type="nucleotide sequence ID" value="NZ_BOMV01000065.1"/>
</dbReference>
<feature type="transmembrane region" description="Helical" evidence="1">
    <location>
        <begin position="6"/>
        <end position="22"/>
    </location>
</feature>
<dbReference type="Proteomes" id="UP000636960">
    <property type="component" value="Unassembled WGS sequence"/>
</dbReference>
<protein>
    <submittedName>
        <fullName evidence="2">Uncharacterized protein</fullName>
    </submittedName>
</protein>
<evidence type="ECO:0000256" key="1">
    <source>
        <dbReference type="SAM" id="Phobius"/>
    </source>
</evidence>
<organism evidence="2 3">
    <name type="scientific">Paractinoplanes rishiriensis</name>
    <dbReference type="NCBI Taxonomy" id="1050105"/>
    <lineage>
        <taxon>Bacteria</taxon>
        <taxon>Bacillati</taxon>
        <taxon>Actinomycetota</taxon>
        <taxon>Actinomycetes</taxon>
        <taxon>Micromonosporales</taxon>
        <taxon>Micromonosporaceae</taxon>
        <taxon>Paractinoplanes</taxon>
    </lineage>
</organism>
<evidence type="ECO:0000313" key="2">
    <source>
        <dbReference type="EMBL" id="GIE98746.1"/>
    </source>
</evidence>
<proteinExistence type="predicted"/>
<sequence length="89" mass="9640">MIITIAGWLCIATGILSLWRGAKLWRTGRRDSLGTPGTVVLAEGGCLVLFGAGGLLDGVWTFLLLPAMVLGLISLVYRIRTWRRGRALT</sequence>
<reference evidence="2" key="1">
    <citation type="submission" date="2021-01" db="EMBL/GenBank/DDBJ databases">
        <title>Whole genome shotgun sequence of Actinoplanes rishiriensis NBRC 108556.</title>
        <authorList>
            <person name="Komaki H."/>
            <person name="Tamura T."/>
        </authorList>
    </citation>
    <scope>NUCLEOTIDE SEQUENCE</scope>
    <source>
        <strain evidence="2">NBRC 108556</strain>
    </source>
</reference>
<dbReference type="EMBL" id="BOMV01000065">
    <property type="protein sequence ID" value="GIE98746.1"/>
    <property type="molecule type" value="Genomic_DNA"/>
</dbReference>
<dbReference type="AlphaFoldDB" id="A0A919K0P5"/>